<dbReference type="Proteomes" id="UP001596549">
    <property type="component" value="Unassembled WGS sequence"/>
</dbReference>
<dbReference type="SUPFAM" id="SSF53041">
    <property type="entry name" value="Resolvase-like"/>
    <property type="match status" value="1"/>
</dbReference>
<protein>
    <submittedName>
        <fullName evidence="5">Recombinase family protein</fullName>
    </submittedName>
</protein>
<feature type="domain" description="Resolvase/invertase-type recombinase catalytic" evidence="4">
    <location>
        <begin position="32"/>
        <end position="177"/>
    </location>
</feature>
<gene>
    <name evidence="5" type="ORF">ACFQPF_11285</name>
</gene>
<evidence type="ECO:0000256" key="3">
    <source>
        <dbReference type="SAM" id="MobiDB-lite"/>
    </source>
</evidence>
<evidence type="ECO:0000256" key="1">
    <source>
        <dbReference type="ARBA" id="ARBA00009913"/>
    </source>
</evidence>
<accession>A0ABW2NSH7</accession>
<dbReference type="PROSITE" id="PS51736">
    <property type="entry name" value="RECOMBINASES_3"/>
    <property type="match status" value="1"/>
</dbReference>
<dbReference type="InterPro" id="IPR036162">
    <property type="entry name" value="Resolvase-like_N_sf"/>
</dbReference>
<dbReference type="EMBL" id="JBHTCP010000016">
    <property type="protein sequence ID" value="MFC7372270.1"/>
    <property type="molecule type" value="Genomic_DNA"/>
</dbReference>
<keyword evidence="2" id="KW-0175">Coiled coil</keyword>
<proteinExistence type="inferred from homology"/>
<dbReference type="CDD" id="cd00338">
    <property type="entry name" value="Ser_Recombinase"/>
    <property type="match status" value="1"/>
</dbReference>
<dbReference type="PANTHER" id="PTHR30461:SF26">
    <property type="entry name" value="RESOLVASE HOMOLOG YNEB"/>
    <property type="match status" value="1"/>
</dbReference>
<reference evidence="6" key="1">
    <citation type="journal article" date="2019" name="Int. J. Syst. Evol. Microbiol.">
        <title>The Global Catalogue of Microorganisms (GCM) 10K type strain sequencing project: providing services to taxonomists for standard genome sequencing and annotation.</title>
        <authorList>
            <consortium name="The Broad Institute Genomics Platform"/>
            <consortium name="The Broad Institute Genome Sequencing Center for Infectious Disease"/>
            <person name="Wu L."/>
            <person name="Ma J."/>
        </authorList>
    </citation>
    <scope>NUCLEOTIDE SEQUENCE [LARGE SCALE GENOMIC DNA]</scope>
    <source>
        <strain evidence="6">NBRC 106396</strain>
    </source>
</reference>
<dbReference type="Pfam" id="PF00239">
    <property type="entry name" value="Resolvase"/>
    <property type="match status" value="1"/>
</dbReference>
<dbReference type="Gene3D" id="3.40.50.1390">
    <property type="entry name" value="Resolvase, N-terminal catalytic domain"/>
    <property type="match status" value="1"/>
</dbReference>
<dbReference type="SMART" id="SM00857">
    <property type="entry name" value="Resolvase"/>
    <property type="match status" value="1"/>
</dbReference>
<evidence type="ECO:0000259" key="4">
    <source>
        <dbReference type="PROSITE" id="PS51736"/>
    </source>
</evidence>
<sequence length="245" mass="28292">MGRKEKQSTYSEARSWAEADHSGKEQLGDKRNAVLYARVSTDKEEQESSLERQIEELRELAMQHNLNVTAVISETASGFSLDRDGMLEVLDMAREGEFDCLLIQDETRIGRGKVKMAILHHLIKFNKKIYTYAGSGEYNLSEADEMVFEIVSAVEEYQRKLHNMKIRRGMKKAVQNGYRPEKNLHNLRQGGREKKEAPILEIVRLREKKLTFKDIALTLNGLGYDISKATVNRRYIEYMETEAKE</sequence>
<comment type="caution">
    <text evidence="5">The sequence shown here is derived from an EMBL/GenBank/DDBJ whole genome shotgun (WGS) entry which is preliminary data.</text>
</comment>
<evidence type="ECO:0000256" key="2">
    <source>
        <dbReference type="SAM" id="Coils"/>
    </source>
</evidence>
<feature type="coiled-coil region" evidence="2">
    <location>
        <begin position="40"/>
        <end position="67"/>
    </location>
</feature>
<dbReference type="InterPro" id="IPR050639">
    <property type="entry name" value="SSR_resolvase"/>
</dbReference>
<keyword evidence="6" id="KW-1185">Reference proteome</keyword>
<evidence type="ECO:0000313" key="6">
    <source>
        <dbReference type="Proteomes" id="UP001596549"/>
    </source>
</evidence>
<organism evidence="5 6">
    <name type="scientific">Fictibacillus iocasae</name>
    <dbReference type="NCBI Taxonomy" id="2715437"/>
    <lineage>
        <taxon>Bacteria</taxon>
        <taxon>Bacillati</taxon>
        <taxon>Bacillota</taxon>
        <taxon>Bacilli</taxon>
        <taxon>Bacillales</taxon>
        <taxon>Fictibacillaceae</taxon>
        <taxon>Fictibacillus</taxon>
    </lineage>
</organism>
<comment type="similarity">
    <text evidence="1">Belongs to the site-specific recombinase resolvase family.</text>
</comment>
<feature type="compositionally biased region" description="Basic and acidic residues" evidence="3">
    <location>
        <begin position="15"/>
        <end position="28"/>
    </location>
</feature>
<feature type="region of interest" description="Disordered" evidence="3">
    <location>
        <begin position="1"/>
        <end position="28"/>
    </location>
</feature>
<dbReference type="RefSeq" id="WP_379749658.1">
    <property type="nucleotide sequence ID" value="NZ_JBHTCP010000016.1"/>
</dbReference>
<dbReference type="InterPro" id="IPR006119">
    <property type="entry name" value="Resolv_N"/>
</dbReference>
<evidence type="ECO:0000313" key="5">
    <source>
        <dbReference type="EMBL" id="MFC7372270.1"/>
    </source>
</evidence>
<name>A0ABW2NSH7_9BACL</name>
<dbReference type="PANTHER" id="PTHR30461">
    <property type="entry name" value="DNA-INVERTASE FROM LAMBDOID PROPHAGE"/>
    <property type="match status" value="1"/>
</dbReference>